<evidence type="ECO:0000313" key="1">
    <source>
        <dbReference type="EMBL" id="PWZ28600.1"/>
    </source>
</evidence>
<gene>
    <name evidence="1" type="ORF">Zm00014a_020551</name>
</gene>
<sequence length="13" mass="1547">MRFKAPKSILKID</sequence>
<proteinExistence type="predicted"/>
<dbReference type="EMBL" id="NCVQ01000005">
    <property type="protein sequence ID" value="PWZ28600.1"/>
    <property type="molecule type" value="Genomic_DNA"/>
</dbReference>
<reference evidence="1" key="1">
    <citation type="journal article" date="2018" name="Nat. Genet.">
        <title>Extensive intraspecific gene order and gene structural variations between Mo17 and other maize genomes.</title>
        <authorList>
            <person name="Sun S."/>
            <person name="Zhou Y."/>
            <person name="Chen J."/>
            <person name="Shi J."/>
            <person name="Zhao H."/>
            <person name="Zhao H."/>
            <person name="Song W."/>
            <person name="Zhang M."/>
            <person name="Cui Y."/>
            <person name="Dong X."/>
            <person name="Liu H."/>
            <person name="Ma X."/>
            <person name="Jiao Y."/>
            <person name="Wang B."/>
            <person name="Wei X."/>
            <person name="Stein J.C."/>
            <person name="Glaubitz J.C."/>
            <person name="Lu F."/>
            <person name="Yu G."/>
            <person name="Liang C."/>
            <person name="Fengler K."/>
            <person name="Li B."/>
            <person name="Rafalski A."/>
            <person name="Schnable P.S."/>
            <person name="Ware D.H."/>
            <person name="Buckler E.S."/>
            <person name="Lai J."/>
        </authorList>
    </citation>
    <scope>NUCLEOTIDE SEQUENCE [LARGE SCALE GENOMIC DNA]</scope>
    <source>
        <tissue evidence="1">Seedling</tissue>
    </source>
</reference>
<dbReference type="Proteomes" id="UP000251960">
    <property type="component" value="Chromosome 4"/>
</dbReference>
<name>A0A3L6F6G8_MAIZE</name>
<organism evidence="1">
    <name type="scientific">Zea mays</name>
    <name type="common">Maize</name>
    <dbReference type="NCBI Taxonomy" id="4577"/>
    <lineage>
        <taxon>Eukaryota</taxon>
        <taxon>Viridiplantae</taxon>
        <taxon>Streptophyta</taxon>
        <taxon>Embryophyta</taxon>
        <taxon>Tracheophyta</taxon>
        <taxon>Spermatophyta</taxon>
        <taxon>Magnoliopsida</taxon>
        <taxon>Liliopsida</taxon>
        <taxon>Poales</taxon>
        <taxon>Poaceae</taxon>
        <taxon>PACMAD clade</taxon>
        <taxon>Panicoideae</taxon>
        <taxon>Andropogonodae</taxon>
        <taxon>Andropogoneae</taxon>
        <taxon>Tripsacinae</taxon>
        <taxon>Zea</taxon>
    </lineage>
</organism>
<accession>A0A3L6F6G8</accession>
<comment type="caution">
    <text evidence="1">The sequence shown here is derived from an EMBL/GenBank/DDBJ whole genome shotgun (WGS) entry which is preliminary data.</text>
</comment>
<protein>
    <submittedName>
        <fullName evidence="1">Uncharacterized protein</fullName>
    </submittedName>
</protein>